<accession>Q6NH64</accession>
<dbReference type="AlphaFoldDB" id="Q6NH64"/>
<dbReference type="Proteomes" id="UP000002198">
    <property type="component" value="Chromosome"/>
</dbReference>
<organism evidence="1 2">
    <name type="scientific">Corynebacterium diphtheriae (strain ATCC 700971 / NCTC 13129 / Biotype gravis)</name>
    <dbReference type="NCBI Taxonomy" id="257309"/>
    <lineage>
        <taxon>Bacteria</taxon>
        <taxon>Bacillati</taxon>
        <taxon>Actinomycetota</taxon>
        <taxon>Actinomycetes</taxon>
        <taxon>Mycobacteriales</taxon>
        <taxon>Corynebacteriaceae</taxon>
        <taxon>Corynebacterium</taxon>
    </lineage>
</organism>
<sequence>MSLTFTPCGGNCGSQSDKTVGNITTVLLECASGDDVGLLLQVLPNKSLLLHLRDFNALPLSHYDAKL</sequence>
<keyword evidence="2" id="KW-1185">Reference proteome</keyword>
<dbReference type="KEGG" id="cdi:DIP1282"/>
<dbReference type="STRING" id="257309.DIP1282"/>
<dbReference type="HOGENOM" id="CLU_2805136_0_0_11"/>
<evidence type="ECO:0000313" key="1">
    <source>
        <dbReference type="EMBL" id="CAE49809.1"/>
    </source>
</evidence>
<gene>
    <name evidence="1" type="ordered locus">DIP1282</name>
</gene>
<protein>
    <submittedName>
        <fullName evidence="1">Uncharacterized protein</fullName>
    </submittedName>
</protein>
<reference evidence="1 2" key="1">
    <citation type="journal article" date="2003" name="Nucleic Acids Res.">
        <title>The complete genome sequence and analysis of Corynebacterium diphtheriae NCTC13129.</title>
        <authorList>
            <person name="Cerdeno-Tarraga A.M."/>
            <person name="Efstratiou A."/>
            <person name="Dover L.G."/>
            <person name="Holden M.T.G."/>
            <person name="Pallen M."/>
            <person name="Bentley S.D."/>
            <person name="Besra G.S."/>
            <person name="Churcher C."/>
            <person name="James K.D."/>
            <person name="De Zoysa A."/>
            <person name="Chillingworth T."/>
            <person name="Cronin A."/>
            <person name="Dowd L."/>
            <person name="Feltwell T."/>
            <person name="Hamlin N."/>
            <person name="Holroyd S."/>
            <person name="Jagels K."/>
            <person name="Moule S."/>
            <person name="Quail M.A."/>
            <person name="Rabbinowitsch E."/>
            <person name="Rutherford K."/>
            <person name="Thomson N.R."/>
            <person name="Unwin L."/>
            <person name="Whitehead S."/>
            <person name="Barrell B.G.Parkhill.J."/>
        </authorList>
    </citation>
    <scope>NUCLEOTIDE SEQUENCE [LARGE SCALE GENOMIC DNA]</scope>
    <source>
        <strain evidence="2">ATCC 700971 / NCTC 13129 / Biotype gravis</strain>
    </source>
</reference>
<dbReference type="EMBL" id="BX248357">
    <property type="protein sequence ID" value="CAE49809.1"/>
    <property type="molecule type" value="Genomic_DNA"/>
</dbReference>
<proteinExistence type="predicted"/>
<name>Q6NH64_CORDI</name>
<evidence type="ECO:0000313" key="2">
    <source>
        <dbReference type="Proteomes" id="UP000002198"/>
    </source>
</evidence>